<name>A0A0B7K8S4_BIOOC</name>
<protein>
    <submittedName>
        <fullName evidence="2">Uncharacterized protein</fullName>
    </submittedName>
</protein>
<reference evidence="2" key="1">
    <citation type="submission" date="2015-01" db="EMBL/GenBank/DDBJ databases">
        <authorList>
            <person name="Durling Mikael"/>
        </authorList>
    </citation>
    <scope>NUCLEOTIDE SEQUENCE</scope>
</reference>
<organism evidence="2">
    <name type="scientific">Bionectria ochroleuca</name>
    <name type="common">Gliocladium roseum</name>
    <dbReference type="NCBI Taxonomy" id="29856"/>
    <lineage>
        <taxon>Eukaryota</taxon>
        <taxon>Fungi</taxon>
        <taxon>Dikarya</taxon>
        <taxon>Ascomycota</taxon>
        <taxon>Pezizomycotina</taxon>
        <taxon>Sordariomycetes</taxon>
        <taxon>Hypocreomycetidae</taxon>
        <taxon>Hypocreales</taxon>
        <taxon>Bionectriaceae</taxon>
        <taxon>Clonostachys</taxon>
    </lineage>
</organism>
<gene>
    <name evidence="2" type="ORF">BN869_000009831_1</name>
</gene>
<feature type="region of interest" description="Disordered" evidence="1">
    <location>
        <begin position="126"/>
        <end position="149"/>
    </location>
</feature>
<dbReference type="AlphaFoldDB" id="A0A0B7K8S4"/>
<proteinExistence type="predicted"/>
<evidence type="ECO:0000313" key="2">
    <source>
        <dbReference type="EMBL" id="CEO53773.1"/>
    </source>
</evidence>
<dbReference type="EMBL" id="CDPU01000037">
    <property type="protein sequence ID" value="CEO53773.1"/>
    <property type="molecule type" value="Genomic_DNA"/>
</dbReference>
<evidence type="ECO:0000256" key="1">
    <source>
        <dbReference type="SAM" id="MobiDB-lite"/>
    </source>
</evidence>
<accession>A0A0B7K8S4</accession>
<sequence>MIRLFWSLLRKNYHSPQKEDPVRVLSALFTTQLIIIERHLSINLIMRFSVLFIIASVANTAIARSYYQTRSPSALDSLHSELEARDIVTSDAEIITHFLRSLDEDELDYVYRRGLAQKFKNAGRKIGNAEEQDSTTKRNTTKKTPTITE</sequence>